<proteinExistence type="inferred from homology"/>
<dbReference type="Gene3D" id="2.60.410.10">
    <property type="entry name" value="D-Ala-D-Ala carboxypeptidase, C-terminal domain"/>
    <property type="match status" value="1"/>
</dbReference>
<comment type="function">
    <text evidence="1">Removes C-terminal D-alanyl residues from sugar-peptide cell wall precursors.</text>
</comment>
<keyword evidence="8" id="KW-0378">Hydrolase</keyword>
<dbReference type="EC" id="3.4.16.4" evidence="4"/>
<evidence type="ECO:0000256" key="9">
    <source>
        <dbReference type="ARBA" id="ARBA00022960"/>
    </source>
</evidence>
<dbReference type="InterPro" id="IPR012338">
    <property type="entry name" value="Beta-lactam/transpept-like"/>
</dbReference>
<dbReference type="SMART" id="SM00936">
    <property type="entry name" value="PBP5_C"/>
    <property type="match status" value="1"/>
</dbReference>
<dbReference type="InterPro" id="IPR037167">
    <property type="entry name" value="Peptidase_S11_C_sf"/>
</dbReference>
<dbReference type="InterPro" id="IPR018044">
    <property type="entry name" value="Peptidase_S11"/>
</dbReference>
<dbReference type="EMBL" id="DVJS01000253">
    <property type="protein sequence ID" value="HIS98302.1"/>
    <property type="molecule type" value="Genomic_DNA"/>
</dbReference>
<keyword evidence="5 18" id="KW-0121">Carboxypeptidase</keyword>
<sequence length="385" mass="40978">MKNILRILLTFLLCAALLAAPGAALELSDPAAPEIAAPSAVLIERETGSVLYARGETDRRPPASVTKVMTLLLVAEAVDNGTIALDDMVTGSERAASMGGSQIWLEVGEQLSVSDMIKCVAVVSANDCAVALAEHLYGSEAAFVERMNERAEELCLENTHFTNCTGLFDDTAHYTCALDIAVMSRELLSHEWIKDYTTIWMDSIRDGKSELTNTNKLVRYYEGCTGLKTGYTSTAMYCLSASAERDGTEYIAVIMHAESIESRNADASALLDYGFANYTLCPLTDGSELPQVTVELGEAESVGTVCDGGGAVLLRTRDAVGITRSVELPERVAAPVQAGDVLGKLVVSNSSGPLAEVPLLASDSVERLGASGIMLQMLRSIVGLH</sequence>
<keyword evidence="11" id="KW-0961">Cell wall biogenesis/degradation</keyword>
<feature type="active site" description="Acyl-ester intermediate" evidence="13">
    <location>
        <position position="64"/>
    </location>
</feature>
<feature type="signal peptide" evidence="16">
    <location>
        <begin position="1"/>
        <end position="19"/>
    </location>
</feature>
<evidence type="ECO:0000256" key="8">
    <source>
        <dbReference type="ARBA" id="ARBA00022801"/>
    </source>
</evidence>
<dbReference type="Pfam" id="PF00768">
    <property type="entry name" value="Peptidase_S11"/>
    <property type="match status" value="1"/>
</dbReference>
<evidence type="ECO:0000256" key="13">
    <source>
        <dbReference type="PIRSR" id="PIRSR618044-1"/>
    </source>
</evidence>
<evidence type="ECO:0000256" key="6">
    <source>
        <dbReference type="ARBA" id="ARBA00022670"/>
    </source>
</evidence>
<keyword evidence="9" id="KW-0133">Cell shape</keyword>
<dbReference type="GO" id="GO:0006508">
    <property type="term" value="P:proteolysis"/>
    <property type="evidence" value="ECO:0007669"/>
    <property type="project" value="UniProtKB-KW"/>
</dbReference>
<feature type="chain" id="PRO_5039249429" description="serine-type D-Ala-D-Ala carboxypeptidase" evidence="16">
    <location>
        <begin position="20"/>
        <end position="385"/>
    </location>
</feature>
<feature type="active site" evidence="13">
    <location>
        <position position="124"/>
    </location>
</feature>
<evidence type="ECO:0000256" key="11">
    <source>
        <dbReference type="ARBA" id="ARBA00023316"/>
    </source>
</evidence>
<keyword evidence="7 16" id="KW-0732">Signal</keyword>
<dbReference type="Proteomes" id="UP000886876">
    <property type="component" value="Unassembled WGS sequence"/>
</dbReference>
<evidence type="ECO:0000313" key="19">
    <source>
        <dbReference type="Proteomes" id="UP000886876"/>
    </source>
</evidence>
<evidence type="ECO:0000256" key="10">
    <source>
        <dbReference type="ARBA" id="ARBA00022984"/>
    </source>
</evidence>
<dbReference type="InterPro" id="IPR001967">
    <property type="entry name" value="Peptidase_S11_N"/>
</dbReference>
<evidence type="ECO:0000313" key="18">
    <source>
        <dbReference type="EMBL" id="HIS98302.1"/>
    </source>
</evidence>
<keyword evidence="10" id="KW-0573">Peptidoglycan synthesis</keyword>
<dbReference type="InterPro" id="IPR015956">
    <property type="entry name" value="Peniciliin-bd_prot_C_sf"/>
</dbReference>
<evidence type="ECO:0000256" key="5">
    <source>
        <dbReference type="ARBA" id="ARBA00022645"/>
    </source>
</evidence>
<dbReference type="InterPro" id="IPR012907">
    <property type="entry name" value="Peptidase_S11_C"/>
</dbReference>
<evidence type="ECO:0000256" key="14">
    <source>
        <dbReference type="PIRSR" id="PIRSR618044-2"/>
    </source>
</evidence>
<evidence type="ECO:0000259" key="17">
    <source>
        <dbReference type="SMART" id="SM00936"/>
    </source>
</evidence>
<feature type="binding site" evidence="14">
    <location>
        <position position="228"/>
    </location>
    <ligand>
        <name>substrate</name>
    </ligand>
</feature>
<evidence type="ECO:0000256" key="1">
    <source>
        <dbReference type="ARBA" id="ARBA00003217"/>
    </source>
</evidence>
<dbReference type="PANTHER" id="PTHR21581:SF6">
    <property type="entry name" value="TRAFFICKING PROTEIN PARTICLE COMPLEX SUBUNIT 12"/>
    <property type="match status" value="1"/>
</dbReference>
<feature type="active site" description="Proton acceptor" evidence="13">
    <location>
        <position position="67"/>
    </location>
</feature>
<evidence type="ECO:0000256" key="7">
    <source>
        <dbReference type="ARBA" id="ARBA00022729"/>
    </source>
</evidence>
<evidence type="ECO:0000256" key="4">
    <source>
        <dbReference type="ARBA" id="ARBA00012448"/>
    </source>
</evidence>
<evidence type="ECO:0000256" key="16">
    <source>
        <dbReference type="SAM" id="SignalP"/>
    </source>
</evidence>
<protein>
    <recommendedName>
        <fullName evidence="4">serine-type D-Ala-D-Ala carboxypeptidase</fullName>
        <ecNumber evidence="4">3.4.16.4</ecNumber>
    </recommendedName>
</protein>
<dbReference type="GO" id="GO:0071555">
    <property type="term" value="P:cell wall organization"/>
    <property type="evidence" value="ECO:0007669"/>
    <property type="project" value="UniProtKB-KW"/>
</dbReference>
<dbReference type="PANTHER" id="PTHR21581">
    <property type="entry name" value="D-ALANYL-D-ALANINE CARBOXYPEPTIDASE"/>
    <property type="match status" value="1"/>
</dbReference>
<dbReference type="Pfam" id="PF07943">
    <property type="entry name" value="PBP5_C"/>
    <property type="match status" value="1"/>
</dbReference>
<dbReference type="GO" id="GO:0009002">
    <property type="term" value="F:serine-type D-Ala-D-Ala carboxypeptidase activity"/>
    <property type="evidence" value="ECO:0007669"/>
    <property type="project" value="UniProtKB-EC"/>
</dbReference>
<comment type="pathway">
    <text evidence="2">Cell wall biogenesis; peptidoglycan biosynthesis.</text>
</comment>
<dbReference type="SUPFAM" id="SSF56601">
    <property type="entry name" value="beta-lactamase/transpeptidase-like"/>
    <property type="match status" value="1"/>
</dbReference>
<evidence type="ECO:0000256" key="3">
    <source>
        <dbReference type="ARBA" id="ARBA00007164"/>
    </source>
</evidence>
<gene>
    <name evidence="18" type="ORF">IAD42_10020</name>
</gene>
<dbReference type="GO" id="GO:0008360">
    <property type="term" value="P:regulation of cell shape"/>
    <property type="evidence" value="ECO:0007669"/>
    <property type="project" value="UniProtKB-KW"/>
</dbReference>
<name>A0A9D1G7A9_9FIRM</name>
<feature type="domain" description="Peptidase S11 D-Ala-D-Ala carboxypeptidase A C-terminal" evidence="17">
    <location>
        <begin position="278"/>
        <end position="367"/>
    </location>
</feature>
<reference evidence="18" key="2">
    <citation type="journal article" date="2021" name="PeerJ">
        <title>Extensive microbial diversity within the chicken gut microbiome revealed by metagenomics and culture.</title>
        <authorList>
            <person name="Gilroy R."/>
            <person name="Ravi A."/>
            <person name="Getino M."/>
            <person name="Pursley I."/>
            <person name="Horton D.L."/>
            <person name="Alikhan N.F."/>
            <person name="Baker D."/>
            <person name="Gharbi K."/>
            <person name="Hall N."/>
            <person name="Watson M."/>
            <person name="Adriaenssens E.M."/>
            <person name="Foster-Nyarko E."/>
            <person name="Jarju S."/>
            <person name="Secka A."/>
            <person name="Antonio M."/>
            <person name="Oren A."/>
            <person name="Chaudhuri R.R."/>
            <person name="La Ragione R."/>
            <person name="Hildebrand F."/>
            <person name="Pallen M.J."/>
        </authorList>
    </citation>
    <scope>NUCLEOTIDE SEQUENCE</scope>
    <source>
        <strain evidence="18">ChiHecec3B27-6122</strain>
    </source>
</reference>
<reference evidence="18" key="1">
    <citation type="submission" date="2020-10" db="EMBL/GenBank/DDBJ databases">
        <authorList>
            <person name="Gilroy R."/>
        </authorList>
    </citation>
    <scope>NUCLEOTIDE SEQUENCE</scope>
    <source>
        <strain evidence="18">ChiHecec3B27-6122</strain>
    </source>
</reference>
<organism evidence="18 19">
    <name type="scientific">Candidatus Scatomorpha pullistercoris</name>
    <dbReference type="NCBI Taxonomy" id="2840929"/>
    <lineage>
        <taxon>Bacteria</taxon>
        <taxon>Bacillati</taxon>
        <taxon>Bacillota</taxon>
        <taxon>Clostridia</taxon>
        <taxon>Eubacteriales</taxon>
        <taxon>Candidatus Scatomorpha</taxon>
    </lineage>
</organism>
<keyword evidence="6" id="KW-0645">Protease</keyword>
<evidence type="ECO:0000256" key="15">
    <source>
        <dbReference type="RuleBase" id="RU004016"/>
    </source>
</evidence>
<dbReference type="PRINTS" id="PR00725">
    <property type="entry name" value="DADACBPTASE1"/>
</dbReference>
<comment type="similarity">
    <text evidence="3 15">Belongs to the peptidase S11 family.</text>
</comment>
<dbReference type="GO" id="GO:0009252">
    <property type="term" value="P:peptidoglycan biosynthetic process"/>
    <property type="evidence" value="ECO:0007669"/>
    <property type="project" value="UniProtKB-KW"/>
</dbReference>
<evidence type="ECO:0000256" key="2">
    <source>
        <dbReference type="ARBA" id="ARBA00004752"/>
    </source>
</evidence>
<accession>A0A9D1G7A9</accession>
<dbReference type="SUPFAM" id="SSF69189">
    <property type="entry name" value="Penicillin-binding protein associated domain"/>
    <property type="match status" value="1"/>
</dbReference>
<evidence type="ECO:0000256" key="12">
    <source>
        <dbReference type="ARBA" id="ARBA00034000"/>
    </source>
</evidence>
<comment type="caution">
    <text evidence="18">The sequence shown here is derived from an EMBL/GenBank/DDBJ whole genome shotgun (WGS) entry which is preliminary data.</text>
</comment>
<comment type="catalytic activity">
    <reaction evidence="12">
        <text>Preferential cleavage: (Ac)2-L-Lys-D-Ala-|-D-Ala. Also transpeptidation of peptidyl-alanyl moieties that are N-acyl substituents of D-alanine.</text>
        <dbReference type="EC" id="3.4.16.4"/>
    </reaction>
</comment>
<dbReference type="Gene3D" id="3.40.710.10">
    <property type="entry name" value="DD-peptidase/beta-lactamase superfamily"/>
    <property type="match status" value="1"/>
</dbReference>
<dbReference type="AlphaFoldDB" id="A0A9D1G7A9"/>